<feature type="compositionally biased region" description="Low complexity" evidence="5">
    <location>
        <begin position="580"/>
        <end position="590"/>
    </location>
</feature>
<dbReference type="InterPro" id="IPR000340">
    <property type="entry name" value="Dual-sp_phosphatase_cat-dom"/>
</dbReference>
<dbReference type="EC" id="3.1.3.48" evidence="2"/>
<reference evidence="8" key="1">
    <citation type="journal article" date="2019" name="Environ. Microbiol.">
        <title>Fungal ecological strategies reflected in gene transcription - a case study of two litter decomposers.</title>
        <authorList>
            <person name="Barbi F."/>
            <person name="Kohler A."/>
            <person name="Barry K."/>
            <person name="Baskaran P."/>
            <person name="Daum C."/>
            <person name="Fauchery L."/>
            <person name="Ihrmark K."/>
            <person name="Kuo A."/>
            <person name="LaButti K."/>
            <person name="Lipzen A."/>
            <person name="Morin E."/>
            <person name="Grigoriev I.V."/>
            <person name="Henrissat B."/>
            <person name="Lindahl B."/>
            <person name="Martin F."/>
        </authorList>
    </citation>
    <scope>NUCLEOTIDE SEQUENCE</scope>
    <source>
        <strain evidence="8">JB14</strain>
    </source>
</reference>
<feature type="domain" description="Tyrosine specific protein phosphatases" evidence="7">
    <location>
        <begin position="480"/>
        <end position="524"/>
    </location>
</feature>
<feature type="region of interest" description="Disordered" evidence="5">
    <location>
        <begin position="572"/>
        <end position="689"/>
    </location>
</feature>
<evidence type="ECO:0000256" key="3">
    <source>
        <dbReference type="ARBA" id="ARBA00022801"/>
    </source>
</evidence>
<feature type="compositionally biased region" description="Basic and acidic residues" evidence="5">
    <location>
        <begin position="226"/>
        <end position="240"/>
    </location>
</feature>
<dbReference type="CDD" id="cd14498">
    <property type="entry name" value="DSP"/>
    <property type="match status" value="1"/>
</dbReference>
<dbReference type="GO" id="GO:0005737">
    <property type="term" value="C:cytoplasm"/>
    <property type="evidence" value="ECO:0007669"/>
    <property type="project" value="TreeGrafter"/>
</dbReference>
<evidence type="ECO:0000256" key="4">
    <source>
        <dbReference type="ARBA" id="ARBA00022912"/>
    </source>
</evidence>
<dbReference type="GO" id="GO:0043409">
    <property type="term" value="P:negative regulation of MAPK cascade"/>
    <property type="evidence" value="ECO:0007669"/>
    <property type="project" value="TreeGrafter"/>
</dbReference>
<evidence type="ECO:0000259" key="7">
    <source>
        <dbReference type="PROSITE" id="PS50056"/>
    </source>
</evidence>
<feature type="compositionally biased region" description="Polar residues" evidence="5">
    <location>
        <begin position="638"/>
        <end position="649"/>
    </location>
</feature>
<dbReference type="PROSITE" id="PS50056">
    <property type="entry name" value="TYR_PHOSPHATASE_2"/>
    <property type="match status" value="1"/>
</dbReference>
<dbReference type="InterPro" id="IPR020422">
    <property type="entry name" value="TYR_PHOSPHATASE_DUAL_dom"/>
</dbReference>
<feature type="compositionally biased region" description="Polar residues" evidence="5">
    <location>
        <begin position="36"/>
        <end position="53"/>
    </location>
</feature>
<feature type="compositionally biased region" description="Polar residues" evidence="5">
    <location>
        <begin position="87"/>
        <end position="97"/>
    </location>
</feature>
<evidence type="ECO:0000313" key="9">
    <source>
        <dbReference type="Proteomes" id="UP000799118"/>
    </source>
</evidence>
<dbReference type="AlphaFoldDB" id="A0A6A4I4R2"/>
<feature type="region of interest" description="Disordered" evidence="5">
    <location>
        <begin position="1"/>
        <end position="291"/>
    </location>
</feature>
<feature type="compositionally biased region" description="Low complexity" evidence="5">
    <location>
        <begin position="111"/>
        <end position="156"/>
    </location>
</feature>
<dbReference type="PANTHER" id="PTHR10159:SF530">
    <property type="entry name" value="DUAL SPECIFICITY PROTEIN PHOSPHATASE DDB_G0271350-RELATED"/>
    <property type="match status" value="1"/>
</dbReference>
<feature type="compositionally biased region" description="Basic and acidic residues" evidence="5">
    <location>
        <begin position="157"/>
        <end position="171"/>
    </location>
</feature>
<feature type="region of interest" description="Disordered" evidence="5">
    <location>
        <begin position="331"/>
        <end position="372"/>
    </location>
</feature>
<gene>
    <name evidence="8" type="ORF">BT96DRAFT_989986</name>
</gene>
<dbReference type="PANTHER" id="PTHR10159">
    <property type="entry name" value="DUAL SPECIFICITY PROTEIN PHOSPHATASE"/>
    <property type="match status" value="1"/>
</dbReference>
<feature type="compositionally biased region" description="Low complexity" evidence="5">
    <location>
        <begin position="58"/>
        <end position="79"/>
    </location>
</feature>
<dbReference type="SMART" id="SM00195">
    <property type="entry name" value="DSPc"/>
    <property type="match status" value="1"/>
</dbReference>
<evidence type="ECO:0000256" key="5">
    <source>
        <dbReference type="SAM" id="MobiDB-lite"/>
    </source>
</evidence>
<organism evidence="8 9">
    <name type="scientific">Gymnopus androsaceus JB14</name>
    <dbReference type="NCBI Taxonomy" id="1447944"/>
    <lineage>
        <taxon>Eukaryota</taxon>
        <taxon>Fungi</taxon>
        <taxon>Dikarya</taxon>
        <taxon>Basidiomycota</taxon>
        <taxon>Agaricomycotina</taxon>
        <taxon>Agaricomycetes</taxon>
        <taxon>Agaricomycetidae</taxon>
        <taxon>Agaricales</taxon>
        <taxon>Marasmiineae</taxon>
        <taxon>Omphalotaceae</taxon>
        <taxon>Gymnopus</taxon>
    </lineage>
</organism>
<evidence type="ECO:0000256" key="2">
    <source>
        <dbReference type="ARBA" id="ARBA00013064"/>
    </source>
</evidence>
<dbReference type="GO" id="GO:0004725">
    <property type="term" value="F:protein tyrosine phosphatase activity"/>
    <property type="evidence" value="ECO:0007669"/>
    <property type="project" value="UniProtKB-EC"/>
</dbReference>
<comment type="similarity">
    <text evidence="1">Belongs to the protein-tyrosine phosphatase family. Non-receptor class dual specificity subfamily.</text>
</comment>
<proteinExistence type="inferred from homology"/>
<dbReference type="InterPro" id="IPR029021">
    <property type="entry name" value="Prot-tyrosine_phosphatase-like"/>
</dbReference>
<dbReference type="OrthoDB" id="273181at2759"/>
<dbReference type="SUPFAM" id="SSF52799">
    <property type="entry name" value="(Phosphotyrosine protein) phosphatases II"/>
    <property type="match status" value="1"/>
</dbReference>
<feature type="compositionally biased region" description="Acidic residues" evidence="5">
    <location>
        <begin position="358"/>
        <end position="368"/>
    </location>
</feature>
<sequence>MNFGFGDRIISEEREKPPPSPGFGKTGFGFGFPRKSSAQSLSKTAQRKASAQSLLPEKTQQSLGKKSSTSSLTQTLQKTFGLGKKASAQNLRASATIKSSLSPKSSPPPALSEDSSSSSSNSSSSSSLPSGSESEANWPSESNTSPSPSPPSNWASRWDKADGVGHGHARNDSTSSTSSVDNAAAPINGSAANHHNSDSSYWDSEGTGAGGVHGTGHPPNLNLGLLEDHGDEYGYQRGGEDVGEPSPPTPRTARPEEGSAGLPKSFGNMIPPRLSEHGFYDQDDQEYGGGYGDRRYSYSAYPASPTTNQSFDFGFGGGGGVGSFGYADRDSSHNHPYGDRERATSFSSLYPPPSTTSIDDESESELDSEGISGGGFTVSTILPGFLFLGPEPQSWEHVKELRELGVRRIVNLAAECGPDDWGLGLDRGVRVEGEGEGNRKEESGFDKYYKIPMRDTVEEDGIGRGVRIVCEMLDHARLLSAPVYVHCKAGKSRSVTAVIAYLIHANHWPLSKAYSFVLERRKGISPNIGFVSELMGFEEEELGGKSGGVSGAAWGGGAGKGMGKGMGYASKRGGGGAGAGALPQPSAPAATEEHTYAGGGSSSNNPQGYGMVATTRKSGHVRESMPPPSTHAHHGYSFSVTEPGTTSHFLTGDGNSGNGHNSPSSSATASPELNGEYRAGDSYAGGTAPSFPPLSAGGIMALGDSAQELEVRDASGRYRHARRAPVNETTLQPMRRVSKAGLESGEFFYGDGKMPISWGDEEVFSVDDEEGK</sequence>
<feature type="domain" description="Tyrosine-protein phosphatase" evidence="6">
    <location>
        <begin position="375"/>
        <end position="543"/>
    </location>
</feature>
<keyword evidence="3" id="KW-0378">Hydrolase</keyword>
<dbReference type="Proteomes" id="UP000799118">
    <property type="component" value="Unassembled WGS sequence"/>
</dbReference>
<keyword evidence="9" id="KW-1185">Reference proteome</keyword>
<dbReference type="InterPro" id="IPR000387">
    <property type="entry name" value="Tyr_Pase_dom"/>
</dbReference>
<dbReference type="PROSITE" id="PS50054">
    <property type="entry name" value="TYR_PHOSPHATASE_DUAL"/>
    <property type="match status" value="1"/>
</dbReference>
<dbReference type="EMBL" id="ML769422">
    <property type="protein sequence ID" value="KAE9403775.1"/>
    <property type="molecule type" value="Genomic_DNA"/>
</dbReference>
<keyword evidence="4" id="KW-0904">Protein phosphatase</keyword>
<dbReference type="Pfam" id="PF00782">
    <property type="entry name" value="DSPc"/>
    <property type="match status" value="1"/>
</dbReference>
<evidence type="ECO:0000259" key="6">
    <source>
        <dbReference type="PROSITE" id="PS50054"/>
    </source>
</evidence>
<feature type="compositionally biased region" description="Polar residues" evidence="5">
    <location>
        <begin position="190"/>
        <end position="202"/>
    </location>
</feature>
<dbReference type="Gene3D" id="3.90.190.10">
    <property type="entry name" value="Protein tyrosine phosphatase superfamily"/>
    <property type="match status" value="1"/>
</dbReference>
<evidence type="ECO:0000313" key="8">
    <source>
        <dbReference type="EMBL" id="KAE9403775.1"/>
    </source>
</evidence>
<protein>
    <recommendedName>
        <fullName evidence="2">protein-tyrosine-phosphatase</fullName>
        <ecNumber evidence="2">3.1.3.48</ecNumber>
    </recommendedName>
</protein>
<name>A0A6A4I4R2_9AGAR</name>
<accession>A0A6A4I4R2</accession>
<evidence type="ECO:0000256" key="1">
    <source>
        <dbReference type="ARBA" id="ARBA00008601"/>
    </source>
</evidence>
<feature type="compositionally biased region" description="Basic and acidic residues" evidence="5">
    <location>
        <begin position="331"/>
        <end position="343"/>
    </location>
</feature>